<evidence type="ECO:0000313" key="3">
    <source>
        <dbReference type="Proteomes" id="UP001500888"/>
    </source>
</evidence>
<dbReference type="InterPro" id="IPR001387">
    <property type="entry name" value="Cro/C1-type_HTH"/>
</dbReference>
<evidence type="ECO:0000259" key="1">
    <source>
        <dbReference type="PROSITE" id="PS50943"/>
    </source>
</evidence>
<dbReference type="Gene3D" id="1.10.260.40">
    <property type="entry name" value="lambda repressor-like DNA-binding domains"/>
    <property type="match status" value="1"/>
</dbReference>
<accession>A0ABP7IXS8</accession>
<gene>
    <name evidence="2" type="ORF">GCM10022226_58280</name>
</gene>
<sequence>MVGQDMPPDTETEPPQSPRALFAYELRQHRVAAKLTQRQLAAHMGYSDAMIAMIETVKRPPSQRFAELCDEALGLDGTMKRLYIATTWDKAPEYFRPWLDEEQAATGLRSWEPMLVPGLFQTETYARLVLAAEPGTTSSEVDERVKSRMQRKSILHRQNPPLISILLDEAVIRRPVGDAEVMRDQLSYLLEVANHPQVTIQVIPYSAQAMCGLLGGFIIAERNEVPYTAYVEGQPNGRTVEDRNVIGKLLRRYDAIRAEAVPFSQSLRLIEEAVNQRGS</sequence>
<dbReference type="SMART" id="SM00530">
    <property type="entry name" value="HTH_XRE"/>
    <property type="match status" value="1"/>
</dbReference>
<dbReference type="CDD" id="cd00093">
    <property type="entry name" value="HTH_XRE"/>
    <property type="match status" value="1"/>
</dbReference>
<name>A0ABP7IXS8_9ACTN</name>
<dbReference type="Pfam" id="PF13560">
    <property type="entry name" value="HTH_31"/>
    <property type="match status" value="1"/>
</dbReference>
<feature type="domain" description="HTH cro/C1-type" evidence="1">
    <location>
        <begin position="26"/>
        <end position="82"/>
    </location>
</feature>
<protein>
    <submittedName>
        <fullName evidence="2">Helix-turn-helix transcriptional regulator</fullName>
    </submittedName>
</protein>
<dbReference type="SUPFAM" id="SSF47413">
    <property type="entry name" value="lambda repressor-like DNA-binding domains"/>
    <property type="match status" value="1"/>
</dbReference>
<organism evidence="2 3">
    <name type="scientific">Sphaerisporangium flaviroseum</name>
    <dbReference type="NCBI Taxonomy" id="509199"/>
    <lineage>
        <taxon>Bacteria</taxon>
        <taxon>Bacillati</taxon>
        <taxon>Actinomycetota</taxon>
        <taxon>Actinomycetes</taxon>
        <taxon>Streptosporangiales</taxon>
        <taxon>Streptosporangiaceae</taxon>
        <taxon>Sphaerisporangium</taxon>
    </lineage>
</organism>
<reference evidence="3" key="1">
    <citation type="journal article" date="2019" name="Int. J. Syst. Evol. Microbiol.">
        <title>The Global Catalogue of Microorganisms (GCM) 10K type strain sequencing project: providing services to taxonomists for standard genome sequencing and annotation.</title>
        <authorList>
            <consortium name="The Broad Institute Genomics Platform"/>
            <consortium name="The Broad Institute Genome Sequencing Center for Infectious Disease"/>
            <person name="Wu L."/>
            <person name="Ma J."/>
        </authorList>
    </citation>
    <scope>NUCLEOTIDE SEQUENCE [LARGE SCALE GENOMIC DNA]</scope>
    <source>
        <strain evidence="3">JCM 16908</strain>
    </source>
</reference>
<dbReference type="PROSITE" id="PS50943">
    <property type="entry name" value="HTH_CROC1"/>
    <property type="match status" value="1"/>
</dbReference>
<dbReference type="Proteomes" id="UP001500888">
    <property type="component" value="Unassembled WGS sequence"/>
</dbReference>
<dbReference type="InterPro" id="IPR043917">
    <property type="entry name" value="DUF5753"/>
</dbReference>
<comment type="caution">
    <text evidence="2">The sequence shown here is derived from an EMBL/GenBank/DDBJ whole genome shotgun (WGS) entry which is preliminary data.</text>
</comment>
<proteinExistence type="predicted"/>
<dbReference type="EMBL" id="BAAAZR010000028">
    <property type="protein sequence ID" value="GAA3829772.1"/>
    <property type="molecule type" value="Genomic_DNA"/>
</dbReference>
<keyword evidence="3" id="KW-1185">Reference proteome</keyword>
<dbReference type="InterPro" id="IPR010982">
    <property type="entry name" value="Lambda_DNA-bd_dom_sf"/>
</dbReference>
<dbReference type="Pfam" id="PF19054">
    <property type="entry name" value="DUF5753"/>
    <property type="match status" value="1"/>
</dbReference>
<evidence type="ECO:0000313" key="2">
    <source>
        <dbReference type="EMBL" id="GAA3829772.1"/>
    </source>
</evidence>